<reference evidence="1 2" key="1">
    <citation type="submission" date="2016-10" db="EMBL/GenBank/DDBJ databases">
        <title>Comparative genome analysis of multiple Pseudomonas spp. focuses on biocontrol and plant growth promoting traits.</title>
        <authorList>
            <person name="Tao X.-Y."/>
            <person name="Taylor C.G."/>
        </authorList>
    </citation>
    <scope>NUCLEOTIDE SEQUENCE [LARGE SCALE GENOMIC DNA]</scope>
    <source>
        <strain evidence="1 2">15D11</strain>
    </source>
</reference>
<proteinExistence type="predicted"/>
<gene>
    <name evidence="1" type="ORF">BHU25_12620</name>
</gene>
<protein>
    <submittedName>
        <fullName evidence="1">Uncharacterized protein</fullName>
    </submittedName>
</protein>
<dbReference type="EMBL" id="MOAM01000021">
    <property type="protein sequence ID" value="ROL73870.1"/>
    <property type="molecule type" value="Genomic_DNA"/>
</dbReference>
<dbReference type="Proteomes" id="UP000285286">
    <property type="component" value="Unassembled WGS sequence"/>
</dbReference>
<keyword evidence="2" id="KW-1185">Reference proteome</keyword>
<evidence type="ECO:0000313" key="1">
    <source>
        <dbReference type="EMBL" id="ROL73870.1"/>
    </source>
</evidence>
<evidence type="ECO:0000313" key="2">
    <source>
        <dbReference type="Proteomes" id="UP000285286"/>
    </source>
</evidence>
<organism evidence="1 2">
    <name type="scientific">Pseudomonas vranovensis</name>
    <dbReference type="NCBI Taxonomy" id="321661"/>
    <lineage>
        <taxon>Bacteria</taxon>
        <taxon>Pseudomonadati</taxon>
        <taxon>Pseudomonadota</taxon>
        <taxon>Gammaproteobacteria</taxon>
        <taxon>Pseudomonadales</taxon>
        <taxon>Pseudomonadaceae</taxon>
        <taxon>Pseudomonas</taxon>
    </lineage>
</organism>
<sequence>MLRVGDFNEFSSLKRVFVDGKIEKLKLNNFLTRVDLKIMAEDDCLVFLDDSFLGLWGEGVLFTKNYLVYNLLGECGHIPLCSISNVEFVGSDVVINASLALTFRKIPLGLVFDVFRVVYASLKRNDASLIDVRNHVGGRGILSNISLKDEVVGFFLFVKANENKEKIVALIGEHNFKDKEHIREFIVHDDNLKALSSALVGGSGLEGEKLARTTGFFYMAFKYYSSFFYDELNYYKEDLARAEARELELQRKEDLARSKAKAEADAAARASRVCSFVNVFAVKGEPASDFMDAFLSVVNGYSRKYQMNESAYWFVFTAHLDFYLYTLATRKLLQASGLNQVFLAPFVFLLEGNKDRMQELSGLMNDEVVKDALVSMFILMANQKAGNKEGNFNFLYEKILLCEKDISEGEFMQGLNVVKKITERLVLEVLRPEMERSAGIDNLF</sequence>
<name>A0A423DQQ7_9PSED</name>
<dbReference type="AlphaFoldDB" id="A0A423DQQ7"/>
<comment type="caution">
    <text evidence="1">The sequence shown here is derived from an EMBL/GenBank/DDBJ whole genome shotgun (WGS) entry which is preliminary data.</text>
</comment>
<dbReference type="RefSeq" id="WP_123566067.1">
    <property type="nucleotide sequence ID" value="NZ_MOAM01000021.1"/>
</dbReference>
<accession>A0A423DQQ7</accession>